<dbReference type="PANTHER" id="PTHR42928:SF5">
    <property type="entry name" value="BLR1237 PROTEIN"/>
    <property type="match status" value="1"/>
</dbReference>
<name>A0A4U6BLD5_9BRAD</name>
<dbReference type="OrthoDB" id="8443386at2"/>
<dbReference type="Gene3D" id="3.40.190.150">
    <property type="entry name" value="Bordetella uptake gene, domain 1"/>
    <property type="match status" value="1"/>
</dbReference>
<comment type="similarity">
    <text evidence="1">Belongs to the UPF0065 (bug) family.</text>
</comment>
<comment type="caution">
    <text evidence="3">The sequence shown here is derived from an EMBL/GenBank/DDBJ whole genome shotgun (WGS) entry which is preliminary data.</text>
</comment>
<dbReference type="Pfam" id="PF03401">
    <property type="entry name" value="TctC"/>
    <property type="match status" value="1"/>
</dbReference>
<dbReference type="EMBL" id="LBIA02000001">
    <property type="protein sequence ID" value="TKT70225.1"/>
    <property type="molecule type" value="Genomic_DNA"/>
</dbReference>
<dbReference type="STRING" id="211460.YH63_17245"/>
<dbReference type="InterPro" id="IPR005064">
    <property type="entry name" value="BUG"/>
</dbReference>
<dbReference type="SUPFAM" id="SSF53850">
    <property type="entry name" value="Periplasmic binding protein-like II"/>
    <property type="match status" value="1"/>
</dbReference>
<keyword evidence="4" id="KW-1185">Reference proteome</keyword>
<dbReference type="Proteomes" id="UP000034832">
    <property type="component" value="Unassembled WGS sequence"/>
</dbReference>
<dbReference type="PANTHER" id="PTHR42928">
    <property type="entry name" value="TRICARBOXYLATE-BINDING PROTEIN"/>
    <property type="match status" value="1"/>
</dbReference>
<evidence type="ECO:0000313" key="3">
    <source>
        <dbReference type="EMBL" id="TKT70225.1"/>
    </source>
</evidence>
<protein>
    <submittedName>
        <fullName evidence="3">Tripartite tricarboxylate transporter substrate binding protein</fullName>
    </submittedName>
</protein>
<dbReference type="AlphaFoldDB" id="A0A4U6BLD5"/>
<sequence>MRRSINLLKVLALGAACMAASTVLADDFPSRTIKIIVPAAAGGPTHITAQMLAEKMQASLGHPVIVEPKPGAGNNLGAEFVARSAPDGYTLLFATTGTHAINQTLFKKLPFDPIKDFEPVSLVVQYPLMLVVALDLPVKSVKELIDYAKKNPGKLNRASGGMGTSMHLSGELFVKQANIEAPHIPYKGSAPALNDLMGGHVQLMFDSMITTMPLVEGDKLRALAVTGKKRSPLLPNVPTIAESGLPDYEATGWTGIVVPAGTPRDVVMKLNRSIVEAIKSPAVQEAFRKQAADPVGSSPEEFTAFIRKETDKWGATIRAAGISAD</sequence>
<evidence type="ECO:0000256" key="1">
    <source>
        <dbReference type="ARBA" id="ARBA00006987"/>
    </source>
</evidence>
<dbReference type="Gene3D" id="3.40.190.10">
    <property type="entry name" value="Periplasmic binding protein-like II"/>
    <property type="match status" value="1"/>
</dbReference>
<gene>
    <name evidence="3" type="ORF">YH63_001625</name>
</gene>
<dbReference type="CDD" id="cd13578">
    <property type="entry name" value="PBP2_Bug27"/>
    <property type="match status" value="1"/>
</dbReference>
<dbReference type="InterPro" id="IPR042100">
    <property type="entry name" value="Bug_dom1"/>
</dbReference>
<dbReference type="PIRSF" id="PIRSF017082">
    <property type="entry name" value="YflP"/>
    <property type="match status" value="1"/>
</dbReference>
<feature type="chain" id="PRO_5020602817" evidence="2">
    <location>
        <begin position="26"/>
        <end position="325"/>
    </location>
</feature>
<evidence type="ECO:0000313" key="4">
    <source>
        <dbReference type="Proteomes" id="UP000034832"/>
    </source>
</evidence>
<organism evidence="3 4">
    <name type="scientific">Afipia massiliensis</name>
    <dbReference type="NCBI Taxonomy" id="211460"/>
    <lineage>
        <taxon>Bacteria</taxon>
        <taxon>Pseudomonadati</taxon>
        <taxon>Pseudomonadota</taxon>
        <taxon>Alphaproteobacteria</taxon>
        <taxon>Hyphomicrobiales</taxon>
        <taxon>Nitrobacteraceae</taxon>
        <taxon>Afipia</taxon>
    </lineage>
</organism>
<reference evidence="3" key="1">
    <citation type="submission" date="2019-04" db="EMBL/GenBank/DDBJ databases">
        <title>Whole genome sequencing of cave bacteria.</title>
        <authorList>
            <person name="Gan H.M."/>
            <person name="Barton H."/>
            <person name="Savka M.A."/>
        </authorList>
    </citation>
    <scope>NUCLEOTIDE SEQUENCE [LARGE SCALE GENOMIC DNA]</scope>
    <source>
        <strain evidence="3">LC387</strain>
    </source>
</reference>
<feature type="signal peptide" evidence="2">
    <location>
        <begin position="1"/>
        <end position="25"/>
    </location>
</feature>
<keyword evidence="2" id="KW-0732">Signal</keyword>
<evidence type="ECO:0000256" key="2">
    <source>
        <dbReference type="SAM" id="SignalP"/>
    </source>
</evidence>
<proteinExistence type="inferred from homology"/>
<accession>A0A4U6BLD5</accession>